<evidence type="ECO:0000313" key="12">
    <source>
        <dbReference type="Proteomes" id="UP001356308"/>
    </source>
</evidence>
<gene>
    <name evidence="11" type="ORF">V1I91_19865</name>
</gene>
<evidence type="ECO:0000256" key="1">
    <source>
        <dbReference type="ARBA" id="ARBA00004115"/>
    </source>
</evidence>
<keyword evidence="9" id="KW-0119">Carbohydrate metabolism</keyword>
<keyword evidence="7" id="KW-0472">Membrane</keyword>
<feature type="domain" description="Malectin" evidence="10">
    <location>
        <begin position="24"/>
        <end position="169"/>
    </location>
</feature>
<comment type="similarity">
    <text evidence="2">Belongs to the malectin family.</text>
</comment>
<dbReference type="Gene3D" id="2.60.120.430">
    <property type="entry name" value="Galactose-binding lectin"/>
    <property type="match status" value="1"/>
</dbReference>
<keyword evidence="4" id="KW-0732">Signal</keyword>
<comment type="caution">
    <text evidence="11">The sequence shown here is derived from an EMBL/GenBank/DDBJ whole genome shotgun (WGS) entry which is preliminary data.</text>
</comment>
<dbReference type="RefSeq" id="WP_272652995.1">
    <property type="nucleotide sequence ID" value="NZ_JAZDDG010000012.1"/>
</dbReference>
<evidence type="ECO:0000256" key="9">
    <source>
        <dbReference type="ARBA" id="ARBA00023277"/>
    </source>
</evidence>
<dbReference type="PANTHER" id="PTHR13460">
    <property type="match status" value="1"/>
</dbReference>
<evidence type="ECO:0000256" key="6">
    <source>
        <dbReference type="ARBA" id="ARBA00022989"/>
    </source>
</evidence>
<evidence type="ECO:0000256" key="4">
    <source>
        <dbReference type="ARBA" id="ARBA00022729"/>
    </source>
</evidence>
<keyword evidence="8" id="KW-0325">Glycoprotein</keyword>
<dbReference type="Pfam" id="PF11721">
    <property type="entry name" value="Malectin"/>
    <property type="match status" value="1"/>
</dbReference>
<keyword evidence="3" id="KW-0812">Transmembrane</keyword>
<evidence type="ECO:0000313" key="11">
    <source>
        <dbReference type="EMBL" id="MEE1978344.1"/>
    </source>
</evidence>
<keyword evidence="12" id="KW-1185">Reference proteome</keyword>
<evidence type="ECO:0000259" key="10">
    <source>
        <dbReference type="Pfam" id="PF11721"/>
    </source>
</evidence>
<sequence length="321" mass="35935">MNKRKLILILIILLTSHLGFSQTVIRINAGGDSLTYQGKNFEEDFYFSTPSQIGDYTKQIPEIYKTERYGDTDELSYDFPVTNGNYSVALHFMESYFGSIEPGGTGSRVFDVSIEGTKVLDNFDIYDEVGADVASIKQFNTSVNDGILNIYFSSLSADGGADYAKISAIEVVETLSGGTSLWYADNSNLYYNQGNIGIGITNPGTDKLAVNGNIRAKEVKVETANWPDYVFEKDYPLLSLIEIQKFIEQHGHLPNVPSAKEIESNGQNLGEVNRLLLEKVEELTLYSIKLQKELYNQSKVNQSQQERLVRLERLIISISKN</sequence>
<dbReference type="InterPro" id="IPR021720">
    <property type="entry name" value="Malectin_dom"/>
</dbReference>
<dbReference type="SUPFAM" id="SSF49785">
    <property type="entry name" value="Galactose-binding domain-like"/>
    <property type="match status" value="1"/>
</dbReference>
<dbReference type="InterPro" id="IPR008979">
    <property type="entry name" value="Galactose-bd-like_sf"/>
</dbReference>
<accession>A0ABU7IZQ6</accession>
<evidence type="ECO:0000256" key="8">
    <source>
        <dbReference type="ARBA" id="ARBA00023180"/>
    </source>
</evidence>
<keyword evidence="6" id="KW-1133">Transmembrane helix</keyword>
<proteinExistence type="inferred from homology"/>
<dbReference type="PANTHER" id="PTHR13460:SF0">
    <property type="entry name" value="MALECTIN"/>
    <property type="match status" value="1"/>
</dbReference>
<reference evidence="11 12" key="1">
    <citation type="submission" date="2024-01" db="EMBL/GenBank/DDBJ databases">
        <title>Maribacter spp. originated from different algae showed divergent polysaccharides utilization ability.</title>
        <authorList>
            <person name="Wang H."/>
            <person name="Wu Y."/>
        </authorList>
    </citation>
    <scope>NUCLEOTIDE SEQUENCE [LARGE SCALE GENOMIC DNA]</scope>
    <source>
        <strain evidence="11 12">PR1</strain>
    </source>
</reference>
<evidence type="ECO:0000256" key="3">
    <source>
        <dbReference type="ARBA" id="ARBA00022692"/>
    </source>
</evidence>
<name>A0ABU7IZQ6_9FLAO</name>
<evidence type="ECO:0000256" key="7">
    <source>
        <dbReference type="ARBA" id="ARBA00023136"/>
    </source>
</evidence>
<protein>
    <submittedName>
        <fullName evidence="11">Malectin</fullName>
    </submittedName>
</protein>
<keyword evidence="5" id="KW-0256">Endoplasmic reticulum</keyword>
<evidence type="ECO:0000256" key="5">
    <source>
        <dbReference type="ARBA" id="ARBA00022824"/>
    </source>
</evidence>
<dbReference type="InterPro" id="IPR039155">
    <property type="entry name" value="MLEC"/>
</dbReference>
<dbReference type="Proteomes" id="UP001356308">
    <property type="component" value="Unassembled WGS sequence"/>
</dbReference>
<organism evidence="11 12">
    <name type="scientific">Maribacter cobaltidurans</name>
    <dbReference type="NCBI Taxonomy" id="1178778"/>
    <lineage>
        <taxon>Bacteria</taxon>
        <taxon>Pseudomonadati</taxon>
        <taxon>Bacteroidota</taxon>
        <taxon>Flavobacteriia</taxon>
        <taxon>Flavobacteriales</taxon>
        <taxon>Flavobacteriaceae</taxon>
        <taxon>Maribacter</taxon>
    </lineage>
</organism>
<dbReference type="EMBL" id="JAZDDG010000012">
    <property type="protein sequence ID" value="MEE1978344.1"/>
    <property type="molecule type" value="Genomic_DNA"/>
</dbReference>
<evidence type="ECO:0000256" key="2">
    <source>
        <dbReference type="ARBA" id="ARBA00009141"/>
    </source>
</evidence>
<comment type="subcellular location">
    <subcellularLocation>
        <location evidence="1">Endoplasmic reticulum membrane</location>
        <topology evidence="1">Single-pass type I membrane protein</topology>
    </subcellularLocation>
</comment>